<dbReference type="PROSITE" id="PS51257">
    <property type="entry name" value="PROKAR_LIPOPROTEIN"/>
    <property type="match status" value="1"/>
</dbReference>
<evidence type="ECO:0000256" key="1">
    <source>
        <dbReference type="ARBA" id="ARBA00004196"/>
    </source>
</evidence>
<dbReference type="Proteomes" id="UP001410795">
    <property type="component" value="Unassembled WGS sequence"/>
</dbReference>
<feature type="compositionally biased region" description="Basic and acidic residues" evidence="5">
    <location>
        <begin position="126"/>
        <end position="135"/>
    </location>
</feature>
<gene>
    <name evidence="7" type="ORF">GCM10022202_32630</name>
</gene>
<evidence type="ECO:0000256" key="4">
    <source>
        <dbReference type="ARBA" id="ARBA00022729"/>
    </source>
</evidence>
<dbReference type="Pfam" id="PF01297">
    <property type="entry name" value="ZnuA"/>
    <property type="match status" value="1"/>
</dbReference>
<dbReference type="Gene3D" id="3.40.50.1980">
    <property type="entry name" value="Nitrogenase molybdenum iron protein domain"/>
    <property type="match status" value="2"/>
</dbReference>
<dbReference type="PANTHER" id="PTHR42953">
    <property type="entry name" value="HIGH-AFFINITY ZINC UPTAKE SYSTEM PROTEIN ZNUA-RELATED"/>
    <property type="match status" value="1"/>
</dbReference>
<comment type="caution">
    <text evidence="7">The sequence shown here is derived from an EMBL/GenBank/DDBJ whole genome shotgun (WGS) entry which is preliminary data.</text>
</comment>
<keyword evidence="4 6" id="KW-0732">Signal</keyword>
<dbReference type="InterPro" id="IPR006127">
    <property type="entry name" value="ZnuA-like"/>
</dbReference>
<name>A0ABP7BUK3_9MICO</name>
<evidence type="ECO:0000256" key="3">
    <source>
        <dbReference type="ARBA" id="ARBA00022723"/>
    </source>
</evidence>
<feature type="signal peptide" evidence="6">
    <location>
        <begin position="1"/>
        <end position="20"/>
    </location>
</feature>
<keyword evidence="2" id="KW-0813">Transport</keyword>
<accession>A0ABP7BUK3</accession>
<evidence type="ECO:0000256" key="5">
    <source>
        <dbReference type="SAM" id="MobiDB-lite"/>
    </source>
</evidence>
<proteinExistence type="predicted"/>
<organism evidence="7 8">
    <name type="scientific">Microbacterium marinilacus</name>
    <dbReference type="NCBI Taxonomy" id="415209"/>
    <lineage>
        <taxon>Bacteria</taxon>
        <taxon>Bacillati</taxon>
        <taxon>Actinomycetota</taxon>
        <taxon>Actinomycetes</taxon>
        <taxon>Micrococcales</taxon>
        <taxon>Microbacteriaceae</taxon>
        <taxon>Microbacterium</taxon>
    </lineage>
</organism>
<dbReference type="InterPro" id="IPR050492">
    <property type="entry name" value="Bact_metal-bind_prot9"/>
</dbReference>
<keyword evidence="3" id="KW-0479">Metal-binding</keyword>
<evidence type="ECO:0000313" key="7">
    <source>
        <dbReference type="EMBL" id="GAA3668045.1"/>
    </source>
</evidence>
<dbReference type="SUPFAM" id="SSF53807">
    <property type="entry name" value="Helical backbone' metal receptor"/>
    <property type="match status" value="1"/>
</dbReference>
<comment type="subcellular location">
    <subcellularLocation>
        <location evidence="1">Cell envelope</location>
    </subcellularLocation>
</comment>
<evidence type="ECO:0000313" key="8">
    <source>
        <dbReference type="Proteomes" id="UP001410795"/>
    </source>
</evidence>
<sequence>MMSRRALPVSVLALSAVVLAGCASPAESSGDATSDGAAPIVASTNVYASLAQALVGDDVEVAAVIDDATQDPHAYEASARDRLTVEGATLVLQNGGGYDPFMEELTGDDAVVLSAVEYSHDFPGAEEHADEHADDEHADEDAEAEEEHDHEHSDEEGHEGHDHIEGFNEHVWYDVHAMTHFVEAIAEEIEHELPDLVDAATLEANRDALIAELGELESRLEAVGGSHGGEGVFLTEPIGGYLASSAGLEDVTPDGFAESVEEGQDVAPATLLAAIEVVESGDVAVVLANSQTGGAETDRIVETAEAQGVPVVELGELLAGDETYVDWMTANVDALESALAG</sequence>
<feature type="region of interest" description="Disordered" evidence="5">
    <location>
        <begin position="126"/>
        <end position="162"/>
    </location>
</feature>
<reference evidence="8" key="1">
    <citation type="journal article" date="2019" name="Int. J. Syst. Evol. Microbiol.">
        <title>The Global Catalogue of Microorganisms (GCM) 10K type strain sequencing project: providing services to taxonomists for standard genome sequencing and annotation.</title>
        <authorList>
            <consortium name="The Broad Institute Genomics Platform"/>
            <consortium name="The Broad Institute Genome Sequencing Center for Infectious Disease"/>
            <person name="Wu L."/>
            <person name="Ma J."/>
        </authorList>
    </citation>
    <scope>NUCLEOTIDE SEQUENCE [LARGE SCALE GENOMIC DNA]</scope>
    <source>
        <strain evidence="8">JCM 16546</strain>
    </source>
</reference>
<feature type="compositionally biased region" description="Acidic residues" evidence="5">
    <location>
        <begin position="136"/>
        <end position="146"/>
    </location>
</feature>
<feature type="compositionally biased region" description="Basic and acidic residues" evidence="5">
    <location>
        <begin position="147"/>
        <end position="162"/>
    </location>
</feature>
<protein>
    <submittedName>
        <fullName evidence="7">Zinc ABC transporter substrate-binding protein</fullName>
    </submittedName>
</protein>
<dbReference type="EMBL" id="BAAAYV010000025">
    <property type="protein sequence ID" value="GAA3668045.1"/>
    <property type="molecule type" value="Genomic_DNA"/>
</dbReference>
<feature type="chain" id="PRO_5045361724" evidence="6">
    <location>
        <begin position="21"/>
        <end position="341"/>
    </location>
</feature>
<dbReference type="PANTHER" id="PTHR42953:SF1">
    <property type="entry name" value="METAL-BINDING PROTEIN HI_0362-RELATED"/>
    <property type="match status" value="1"/>
</dbReference>
<dbReference type="RefSeq" id="WP_246603908.1">
    <property type="nucleotide sequence ID" value="NZ_BAAAYV010000025.1"/>
</dbReference>
<evidence type="ECO:0000256" key="2">
    <source>
        <dbReference type="ARBA" id="ARBA00022448"/>
    </source>
</evidence>
<keyword evidence="8" id="KW-1185">Reference proteome</keyword>
<evidence type="ECO:0000256" key="6">
    <source>
        <dbReference type="SAM" id="SignalP"/>
    </source>
</evidence>